<dbReference type="GO" id="GO:0040037">
    <property type="term" value="P:negative regulation of fibroblast growth factor receptor signaling pathway"/>
    <property type="evidence" value="ECO:0007669"/>
    <property type="project" value="TreeGrafter"/>
</dbReference>
<dbReference type="PANTHER" id="PTHR12365">
    <property type="entry name" value="SPROUTY"/>
    <property type="match status" value="1"/>
</dbReference>
<comment type="caution">
    <text evidence="10">The sequence shown here is derived from an EMBL/GenBank/DDBJ whole genome shotgun (WGS) entry which is preliminary data.</text>
</comment>
<dbReference type="Proteomes" id="UP000824540">
    <property type="component" value="Unassembled WGS sequence"/>
</dbReference>
<dbReference type="OrthoDB" id="10038884at2759"/>
<evidence type="ECO:0000256" key="9">
    <source>
        <dbReference type="SAM" id="SignalP"/>
    </source>
</evidence>
<feature type="region of interest" description="Disordered" evidence="8">
    <location>
        <begin position="32"/>
        <end position="65"/>
    </location>
</feature>
<evidence type="ECO:0000256" key="2">
    <source>
        <dbReference type="ARBA" id="ARBA00004496"/>
    </source>
</evidence>
<evidence type="ECO:0000256" key="5">
    <source>
        <dbReference type="ARBA" id="ARBA00022473"/>
    </source>
</evidence>
<evidence type="ECO:0000256" key="1">
    <source>
        <dbReference type="ARBA" id="ARBA00004370"/>
    </source>
</evidence>
<dbReference type="InterPro" id="IPR007875">
    <property type="entry name" value="Sprouty"/>
</dbReference>
<name>A0A8T2NH17_9TELE</name>
<feature type="region of interest" description="Disordered" evidence="8">
    <location>
        <begin position="198"/>
        <end position="224"/>
    </location>
</feature>
<dbReference type="PANTHER" id="PTHR12365:SF8">
    <property type="entry name" value="PROTEIN SPROUTY HOMOLOG 2"/>
    <property type="match status" value="1"/>
</dbReference>
<sequence length="362" mass="40100">MALFCAVVFVHDFRCVQCLQEGSLFRVNMETRTQNGSRSSDLLHTVRDSGRHPVTVTDPDPRDSLSQQVQVLSLDQIRIIRSTNEYTEGPMVAPRPGGKPVGSAPASPPSQPKMEPAPGLTIEQEQDQQQRVAQRVPSHAHPQHSHGSPAAFTRSVSTVSAGSRASTWTSASSTSSEHRLLDSSPSERIIVWVQPKPSTPETKVDELKPFAEEEDEEGEEEEGGPGKHVYRCEDCGKCKCADCSLPRTLPSYWVCGRRCVCSAQNLLDYGTCICCVKCLFYHCSSDDEDVCADNPCSCSQPRRCIRWSTMGLLSVFLPCLLLYLPARGCLRLCQCCYDRVKRPGCRCKNTNVVRCKNVEKLT</sequence>
<feature type="compositionally biased region" description="Polar residues" evidence="8">
    <location>
        <begin position="32"/>
        <end position="42"/>
    </location>
</feature>
<accession>A0A8T2NH17</accession>
<feature type="compositionally biased region" description="Low complexity" evidence="8">
    <location>
        <begin position="127"/>
        <end position="136"/>
    </location>
</feature>
<comment type="similarity">
    <text evidence="3">Belongs to the sprouty family.</text>
</comment>
<dbReference type="GO" id="GO:0046580">
    <property type="term" value="P:negative regulation of Ras protein signal transduction"/>
    <property type="evidence" value="ECO:0007669"/>
    <property type="project" value="TreeGrafter"/>
</dbReference>
<protein>
    <recommendedName>
        <fullName evidence="4">Protein sprouty homolog 2</fullName>
    </recommendedName>
</protein>
<feature type="compositionally biased region" description="Acidic residues" evidence="8">
    <location>
        <begin position="212"/>
        <end position="223"/>
    </location>
</feature>
<dbReference type="PROSITE" id="PS51227">
    <property type="entry name" value="SPR"/>
    <property type="match status" value="1"/>
</dbReference>
<evidence type="ECO:0000256" key="3">
    <source>
        <dbReference type="ARBA" id="ARBA00010964"/>
    </source>
</evidence>
<dbReference type="Pfam" id="PF05210">
    <property type="entry name" value="Sprouty"/>
    <property type="match status" value="1"/>
</dbReference>
<evidence type="ECO:0000256" key="4">
    <source>
        <dbReference type="ARBA" id="ARBA00018854"/>
    </source>
</evidence>
<evidence type="ECO:0000256" key="7">
    <source>
        <dbReference type="ARBA" id="ARBA00023136"/>
    </source>
</evidence>
<feature type="chain" id="PRO_5035723012" description="Protein sprouty homolog 2" evidence="9">
    <location>
        <begin position="19"/>
        <end position="362"/>
    </location>
</feature>
<dbReference type="GO" id="GO:0048513">
    <property type="term" value="P:animal organ development"/>
    <property type="evidence" value="ECO:0007669"/>
    <property type="project" value="TreeGrafter"/>
</dbReference>
<dbReference type="GO" id="GO:0005829">
    <property type="term" value="C:cytosol"/>
    <property type="evidence" value="ECO:0007669"/>
    <property type="project" value="TreeGrafter"/>
</dbReference>
<dbReference type="EMBL" id="JAFBMS010000064">
    <property type="protein sequence ID" value="KAG9338590.1"/>
    <property type="molecule type" value="Genomic_DNA"/>
</dbReference>
<feature type="region of interest" description="Disordered" evidence="8">
    <location>
        <begin position="85"/>
        <end position="158"/>
    </location>
</feature>
<keyword evidence="9" id="KW-0732">Signal</keyword>
<dbReference type="InterPro" id="IPR051192">
    <property type="entry name" value="Sprouty_domain"/>
</dbReference>
<comment type="subcellular location">
    <subcellularLocation>
        <location evidence="2">Cytoplasm</location>
    </subcellularLocation>
    <subcellularLocation>
        <location evidence="1">Membrane</location>
    </subcellularLocation>
</comment>
<evidence type="ECO:0000256" key="6">
    <source>
        <dbReference type="ARBA" id="ARBA00022490"/>
    </source>
</evidence>
<proteinExistence type="inferred from homology"/>
<evidence type="ECO:0000313" key="10">
    <source>
        <dbReference type="EMBL" id="KAG9338590.1"/>
    </source>
</evidence>
<keyword evidence="7" id="KW-0472">Membrane</keyword>
<keyword evidence="11" id="KW-1185">Reference proteome</keyword>
<feature type="compositionally biased region" description="Basic and acidic residues" evidence="8">
    <location>
        <begin position="202"/>
        <end position="211"/>
    </location>
</feature>
<reference evidence="10" key="1">
    <citation type="thesis" date="2021" institute="BYU ScholarsArchive" country="Provo, UT, USA">
        <title>Applications of and Algorithms for Genome Assembly and Genomic Analyses with an Emphasis on Marine Teleosts.</title>
        <authorList>
            <person name="Pickett B.D."/>
        </authorList>
    </citation>
    <scope>NUCLEOTIDE SEQUENCE</scope>
    <source>
        <strain evidence="10">HI-2016</strain>
    </source>
</reference>
<organism evidence="10 11">
    <name type="scientific">Albula glossodonta</name>
    <name type="common">roundjaw bonefish</name>
    <dbReference type="NCBI Taxonomy" id="121402"/>
    <lineage>
        <taxon>Eukaryota</taxon>
        <taxon>Metazoa</taxon>
        <taxon>Chordata</taxon>
        <taxon>Craniata</taxon>
        <taxon>Vertebrata</taxon>
        <taxon>Euteleostomi</taxon>
        <taxon>Actinopterygii</taxon>
        <taxon>Neopterygii</taxon>
        <taxon>Teleostei</taxon>
        <taxon>Albuliformes</taxon>
        <taxon>Albulidae</taxon>
        <taxon>Albula</taxon>
    </lineage>
</organism>
<keyword evidence="6" id="KW-0963">Cytoplasm</keyword>
<gene>
    <name evidence="10" type="ORF">JZ751_025553</name>
</gene>
<dbReference type="GO" id="GO:0016020">
    <property type="term" value="C:membrane"/>
    <property type="evidence" value="ECO:0007669"/>
    <property type="project" value="UniProtKB-SubCell"/>
</dbReference>
<evidence type="ECO:0000256" key="8">
    <source>
        <dbReference type="SAM" id="MobiDB-lite"/>
    </source>
</evidence>
<evidence type="ECO:0000313" key="11">
    <source>
        <dbReference type="Proteomes" id="UP000824540"/>
    </source>
</evidence>
<dbReference type="AlphaFoldDB" id="A0A8T2NH17"/>
<feature type="signal peptide" evidence="9">
    <location>
        <begin position="1"/>
        <end position="18"/>
    </location>
</feature>
<keyword evidence="5" id="KW-0217">Developmental protein</keyword>